<evidence type="ECO:0000313" key="1">
    <source>
        <dbReference type="EMBL" id="MBJ7595576.1"/>
    </source>
</evidence>
<gene>
    <name evidence="1" type="ORF">JF886_12090</name>
</gene>
<reference evidence="1 2" key="1">
    <citation type="submission" date="2020-10" db="EMBL/GenBank/DDBJ databases">
        <title>Ca. Dormibacterota MAGs.</title>
        <authorList>
            <person name="Montgomery K."/>
        </authorList>
    </citation>
    <scope>NUCLEOTIDE SEQUENCE [LARGE SCALE GENOMIC DNA]</scope>
    <source>
        <strain evidence="1">SC8812_S17_18</strain>
    </source>
</reference>
<dbReference type="EMBL" id="JAEKNS010000124">
    <property type="protein sequence ID" value="MBJ7595576.1"/>
    <property type="molecule type" value="Genomic_DNA"/>
</dbReference>
<dbReference type="RefSeq" id="WP_337312810.1">
    <property type="nucleotide sequence ID" value="NZ_JAEKNS010000124.1"/>
</dbReference>
<protein>
    <submittedName>
        <fullName evidence="1">Uncharacterized protein</fullName>
    </submittedName>
</protein>
<proteinExistence type="predicted"/>
<dbReference type="Proteomes" id="UP000606991">
    <property type="component" value="Unassembled WGS sequence"/>
</dbReference>
<comment type="caution">
    <text evidence="1">The sequence shown here is derived from an EMBL/GenBank/DDBJ whole genome shotgun (WGS) entry which is preliminary data.</text>
</comment>
<name>A0A934K3H7_9BACT</name>
<organism evidence="1 2">
    <name type="scientific">Candidatus Aeolococcus gillhamiae</name>
    <dbReference type="NCBI Taxonomy" id="3127015"/>
    <lineage>
        <taxon>Bacteria</taxon>
        <taxon>Bacillati</taxon>
        <taxon>Candidatus Dormiibacterota</taxon>
        <taxon>Candidatus Dormibacteria</taxon>
        <taxon>Candidatus Aeolococcales</taxon>
        <taxon>Candidatus Aeolococcaceae</taxon>
        <taxon>Candidatus Aeolococcus</taxon>
    </lineage>
</organism>
<evidence type="ECO:0000313" key="2">
    <source>
        <dbReference type="Proteomes" id="UP000606991"/>
    </source>
</evidence>
<sequence length="115" mass="12093">MVRGGIAKRVHIVCADADLLESLTELMTLEGVAVTPNPEPTAADPTLVVAAADAWPPGWTLASLHARFCRFPCILLSGSALAGDFAAAGFQRGYFVQLPTTPRAILCLVEELSGD</sequence>
<accession>A0A934K3H7</accession>
<dbReference type="AlphaFoldDB" id="A0A934K3H7"/>